<keyword evidence="6" id="KW-0805">Transcription regulation</keyword>
<dbReference type="CDD" id="cd06960">
    <property type="entry name" value="NR_DBD_HNF4A"/>
    <property type="match status" value="1"/>
</dbReference>
<evidence type="ECO:0000256" key="8">
    <source>
        <dbReference type="ARBA" id="ARBA00023163"/>
    </source>
</evidence>
<dbReference type="Pfam" id="PF00104">
    <property type="entry name" value="Hormone_recep"/>
    <property type="match status" value="2"/>
</dbReference>
<dbReference type="PRINTS" id="PR00398">
    <property type="entry name" value="STRDHORMONER"/>
</dbReference>
<dbReference type="PRINTS" id="PR00047">
    <property type="entry name" value="STROIDFINGER"/>
</dbReference>
<dbReference type="Gene3D" id="3.30.50.10">
    <property type="entry name" value="Erythroid Transcription Factor GATA-1, subunit A"/>
    <property type="match status" value="1"/>
</dbReference>
<dbReference type="EMBL" id="GEEE01005341">
    <property type="protein sequence ID" value="JAP57884.1"/>
    <property type="molecule type" value="Transcribed_RNA"/>
</dbReference>
<feature type="domain" description="NR LBD" evidence="13">
    <location>
        <begin position="450"/>
        <end position="745"/>
    </location>
</feature>
<dbReference type="SMART" id="SM00399">
    <property type="entry name" value="ZnF_C4"/>
    <property type="match status" value="1"/>
</dbReference>
<gene>
    <name evidence="14" type="primary">HNF4A</name>
    <name evidence="14" type="ORF">TR120447</name>
</gene>
<dbReference type="GO" id="GO:0000978">
    <property type="term" value="F:RNA polymerase II cis-regulatory region sequence-specific DNA binding"/>
    <property type="evidence" value="ECO:0007669"/>
    <property type="project" value="InterPro"/>
</dbReference>
<dbReference type="PANTHER" id="PTHR24083">
    <property type="entry name" value="NUCLEAR HORMONE RECEPTOR"/>
    <property type="match status" value="1"/>
</dbReference>
<feature type="compositionally biased region" description="Basic and acidic residues" evidence="11">
    <location>
        <begin position="274"/>
        <end position="284"/>
    </location>
</feature>
<dbReference type="PROSITE" id="PS51030">
    <property type="entry name" value="NUCLEAR_REC_DBD_2"/>
    <property type="match status" value="1"/>
</dbReference>
<dbReference type="InterPro" id="IPR013088">
    <property type="entry name" value="Znf_NHR/GATA"/>
</dbReference>
<evidence type="ECO:0000256" key="11">
    <source>
        <dbReference type="SAM" id="MobiDB-lite"/>
    </source>
</evidence>
<evidence type="ECO:0000256" key="5">
    <source>
        <dbReference type="ARBA" id="ARBA00022833"/>
    </source>
</evidence>
<evidence type="ECO:0000259" key="13">
    <source>
        <dbReference type="PROSITE" id="PS51843"/>
    </source>
</evidence>
<accession>A0A0V0J170</accession>
<organism evidence="14">
    <name type="scientific">Schistocephalus solidus</name>
    <name type="common">Tapeworm</name>
    <dbReference type="NCBI Taxonomy" id="70667"/>
    <lineage>
        <taxon>Eukaryota</taxon>
        <taxon>Metazoa</taxon>
        <taxon>Spiralia</taxon>
        <taxon>Lophotrochozoa</taxon>
        <taxon>Platyhelminthes</taxon>
        <taxon>Cestoda</taxon>
        <taxon>Eucestoda</taxon>
        <taxon>Diphyllobothriidea</taxon>
        <taxon>Diphyllobothriidae</taxon>
        <taxon>Schistocephalus</taxon>
    </lineage>
</organism>
<proteinExistence type="inferred from homology"/>
<evidence type="ECO:0000256" key="3">
    <source>
        <dbReference type="ARBA" id="ARBA00022723"/>
    </source>
</evidence>
<sequence>IANTHKRQSDLPSSRVNFASSFHSFSSTFGSGGGDTGGCDRVDCAVDFNMDPNHPSSAVAYAGCLQQPQEQLSQYRNAPPFALDQSSGLVQPLTTTGSTVNRTAFSDGNCLADLSESHFHASASSGLLEHPSECPISDLHLGSLVNPTAYCPPSFSWASSGEAAAAPATTTNGSHAFRSFLIEPISYHGSTWTPESEHLPPLTNYYTCTSPLAAAGVECSGSKVFQASLTSFIHQTAEYTQALQKNESPLLSSTNYPVVMATSEAEKHFTVEPRKLRNGRREKALSGGSLELPPHEVEAGETEPKPHFYTSSLPPVIESSPTLSHSSSLKTDASVWPTAVSTTDCGEAVASPNSTNSSCLICGDKATGKHYGAYSCDGCKGFFRRSVRRKHTYSCRYNRACVIDKDMRNQCRFCRLKKCFRVGMNRAAVQNERDKISSRRSLFESSVLAATSVDISSLLRADAEAKESTICHAEDVFYNRPSTVSSDNTQQYCGAGEGISLGDICHAMKTQLLHLIGWVKRLDCFAGLDMQDQLSLLRGNAAELLLLCLVWQACVSGKQIDDSEISMGHSPNRRVDSLYRVEAPDIKRPTFANSPAAAQTIPRCLGETLFALASTTTFPTVCPDSGLAWLLKVIAANVYQPIQELGLNETEVICLKAIIFFSPTSSLLSSNGRLLAESSRNKLQVELMNLMNDNQYLSEGRFGELLLLIPTLQRVAQLLVMKIAAARRDGLHVDELLCDILLGEEIRVPLMLPALDVTNMQLQGPFNANTDPADSAAMGFRGEVRQDLEPTEWRPVDGGQFSVTQPLTSCPDRSDVHGSLDVGHSNSWVYENMSLSAEAQSYKQPPVYIHKIEDELPCEALHKDRIGPFQGQQIPDSKMSSSTDTFVAMTNGHNPGLSCSPLPNYPIKKKTA</sequence>
<evidence type="ECO:0000256" key="10">
    <source>
        <dbReference type="ARBA" id="ARBA00023242"/>
    </source>
</evidence>
<dbReference type="InterPro" id="IPR000536">
    <property type="entry name" value="Nucl_hrmn_rcpt_lig-bd"/>
</dbReference>
<dbReference type="InterPro" id="IPR001628">
    <property type="entry name" value="Znf_hrmn_rcpt"/>
</dbReference>
<keyword evidence="4" id="KW-0863">Zinc-finger</keyword>
<keyword evidence="5" id="KW-0862">Zinc</keyword>
<dbReference type="Gene3D" id="1.10.565.10">
    <property type="entry name" value="Retinoid X Receptor"/>
    <property type="match status" value="1"/>
</dbReference>
<dbReference type="Pfam" id="PF00105">
    <property type="entry name" value="zf-C4"/>
    <property type="match status" value="1"/>
</dbReference>
<dbReference type="InterPro" id="IPR050274">
    <property type="entry name" value="Nuclear_hormone_rcpt_NR2"/>
</dbReference>
<dbReference type="InterPro" id="IPR001723">
    <property type="entry name" value="Nuclear_hrmn_rcpt"/>
</dbReference>
<evidence type="ECO:0000256" key="9">
    <source>
        <dbReference type="ARBA" id="ARBA00023170"/>
    </source>
</evidence>
<dbReference type="PROSITE" id="PS00031">
    <property type="entry name" value="NUCLEAR_REC_DBD_1"/>
    <property type="match status" value="1"/>
</dbReference>
<dbReference type="GO" id="GO:0008270">
    <property type="term" value="F:zinc ion binding"/>
    <property type="evidence" value="ECO:0007669"/>
    <property type="project" value="UniProtKB-KW"/>
</dbReference>
<evidence type="ECO:0000256" key="7">
    <source>
        <dbReference type="ARBA" id="ARBA00023125"/>
    </source>
</evidence>
<dbReference type="AlphaFoldDB" id="A0A0V0J170"/>
<keyword evidence="8" id="KW-0804">Transcription</keyword>
<evidence type="ECO:0000313" key="14">
    <source>
        <dbReference type="EMBL" id="JAP59462.1"/>
    </source>
</evidence>
<dbReference type="FunFam" id="3.30.50.10:FF:000012">
    <property type="entry name" value="Hepatocyte nuclear factor 4, alpha"/>
    <property type="match status" value="1"/>
</dbReference>
<dbReference type="InterPro" id="IPR035500">
    <property type="entry name" value="NHR-like_dom_sf"/>
</dbReference>
<feature type="region of interest" description="Disordered" evidence="11">
    <location>
        <begin position="274"/>
        <end position="313"/>
    </location>
</feature>
<reference evidence="14" key="1">
    <citation type="submission" date="2016-01" db="EMBL/GenBank/DDBJ databases">
        <title>Reference transcriptome for the parasite Schistocephalus solidus: insights into the molecular evolution of parasitism.</title>
        <authorList>
            <person name="Hebert F.O."/>
            <person name="Grambauer S."/>
            <person name="Barber I."/>
            <person name="Landry C.R."/>
            <person name="Aubin-Horth N."/>
        </authorList>
    </citation>
    <scope>NUCLEOTIDE SEQUENCE</scope>
</reference>
<evidence type="ECO:0000256" key="2">
    <source>
        <dbReference type="ARBA" id="ARBA00006421"/>
    </source>
</evidence>
<dbReference type="SMART" id="SM00430">
    <property type="entry name" value="HOLI"/>
    <property type="match status" value="1"/>
</dbReference>
<feature type="domain" description="Nuclear receptor" evidence="12">
    <location>
        <begin position="356"/>
        <end position="431"/>
    </location>
</feature>
<dbReference type="GO" id="GO:0003700">
    <property type="term" value="F:DNA-binding transcription factor activity"/>
    <property type="evidence" value="ECO:0007669"/>
    <property type="project" value="InterPro"/>
</dbReference>
<dbReference type="EMBL" id="GEEE01003763">
    <property type="protein sequence ID" value="JAP59462.1"/>
    <property type="molecule type" value="Transcribed_RNA"/>
</dbReference>
<feature type="non-terminal residue" evidence="14">
    <location>
        <position position="1"/>
    </location>
</feature>
<evidence type="ECO:0000256" key="1">
    <source>
        <dbReference type="ARBA" id="ARBA00004123"/>
    </source>
</evidence>
<comment type="subcellular location">
    <subcellularLocation>
        <location evidence="1">Nucleus</location>
    </subcellularLocation>
</comment>
<keyword evidence="7" id="KW-0238">DNA-binding</keyword>
<evidence type="ECO:0000256" key="6">
    <source>
        <dbReference type="ARBA" id="ARBA00023015"/>
    </source>
</evidence>
<keyword evidence="10" id="KW-0539">Nucleus</keyword>
<evidence type="ECO:0000259" key="12">
    <source>
        <dbReference type="PROSITE" id="PS51030"/>
    </source>
</evidence>
<evidence type="ECO:0000256" key="4">
    <source>
        <dbReference type="ARBA" id="ARBA00022771"/>
    </source>
</evidence>
<dbReference type="GO" id="GO:0005634">
    <property type="term" value="C:nucleus"/>
    <property type="evidence" value="ECO:0007669"/>
    <property type="project" value="UniProtKB-SubCell"/>
</dbReference>
<keyword evidence="9" id="KW-0675">Receptor</keyword>
<comment type="similarity">
    <text evidence="2">Belongs to the nuclear hormone receptor family. NR2 subfamily.</text>
</comment>
<feature type="compositionally biased region" description="Basic and acidic residues" evidence="11">
    <location>
        <begin position="293"/>
        <end position="306"/>
    </location>
</feature>
<protein>
    <submittedName>
        <fullName evidence="14">Hepatocyte nuclear factor 4-alpha</fullName>
    </submittedName>
</protein>
<dbReference type="InterPro" id="IPR049636">
    <property type="entry name" value="HNF4-like_DBD"/>
</dbReference>
<dbReference type="SUPFAM" id="SSF48508">
    <property type="entry name" value="Nuclear receptor ligand-binding domain"/>
    <property type="match status" value="1"/>
</dbReference>
<dbReference type="PROSITE" id="PS51843">
    <property type="entry name" value="NR_LBD"/>
    <property type="match status" value="1"/>
</dbReference>
<name>A0A0V0J170_SCHSO</name>
<dbReference type="SUPFAM" id="SSF57716">
    <property type="entry name" value="Glucocorticoid receptor-like (DNA-binding domain)"/>
    <property type="match status" value="1"/>
</dbReference>
<keyword evidence="3" id="KW-0479">Metal-binding</keyword>